<proteinExistence type="predicted"/>
<reference evidence="3 4" key="1">
    <citation type="submission" date="2018-03" db="EMBL/GenBank/DDBJ databases">
        <title>Aquarubrobacter algicola gen. nov., sp. nov., a novel actinobacterium isolated from shallow eutrophic lake during the end of cyanobacterial harmful algal blooms.</title>
        <authorList>
            <person name="Chun S.J."/>
        </authorList>
    </citation>
    <scope>NUCLEOTIDE SEQUENCE [LARGE SCALE GENOMIC DNA]</scope>
    <source>
        <strain evidence="3 4">Seoho-28</strain>
    </source>
</reference>
<protein>
    <submittedName>
        <fullName evidence="3">Spermidine synthase</fullName>
    </submittedName>
</protein>
<keyword evidence="4" id="KW-1185">Reference proteome</keyword>
<feature type="transmembrane region" description="Helical" evidence="2">
    <location>
        <begin position="62"/>
        <end position="82"/>
    </location>
</feature>
<dbReference type="OrthoDB" id="8221452at2"/>
<name>A0A2T4UN90_9ACTN</name>
<keyword evidence="2" id="KW-0472">Membrane</keyword>
<evidence type="ECO:0000256" key="2">
    <source>
        <dbReference type="SAM" id="Phobius"/>
    </source>
</evidence>
<dbReference type="Proteomes" id="UP000240739">
    <property type="component" value="Unassembled WGS sequence"/>
</dbReference>
<dbReference type="NCBIfam" id="NF037959">
    <property type="entry name" value="MFS_SpdSyn"/>
    <property type="match status" value="1"/>
</dbReference>
<dbReference type="AlphaFoldDB" id="A0A2T4UN90"/>
<dbReference type="GO" id="GO:0006596">
    <property type="term" value="P:polyamine biosynthetic process"/>
    <property type="evidence" value="ECO:0007669"/>
    <property type="project" value="UniProtKB-KW"/>
</dbReference>
<dbReference type="InterPro" id="IPR029063">
    <property type="entry name" value="SAM-dependent_MTases_sf"/>
</dbReference>
<evidence type="ECO:0000313" key="4">
    <source>
        <dbReference type="Proteomes" id="UP000240739"/>
    </source>
</evidence>
<feature type="transmembrane region" description="Helical" evidence="2">
    <location>
        <begin position="25"/>
        <end position="50"/>
    </location>
</feature>
<dbReference type="PANTHER" id="PTHR43317:SF1">
    <property type="entry name" value="THERMOSPERMINE SYNTHASE ACAULIS5"/>
    <property type="match status" value="1"/>
</dbReference>
<feature type="transmembrane region" description="Helical" evidence="2">
    <location>
        <begin position="191"/>
        <end position="210"/>
    </location>
</feature>
<dbReference type="PANTHER" id="PTHR43317">
    <property type="entry name" value="THERMOSPERMINE SYNTHASE ACAULIS5"/>
    <property type="match status" value="1"/>
</dbReference>
<feature type="transmembrane region" description="Helical" evidence="2">
    <location>
        <begin position="165"/>
        <end position="185"/>
    </location>
</feature>
<evidence type="ECO:0000313" key="3">
    <source>
        <dbReference type="EMBL" id="PTL60705.1"/>
    </source>
</evidence>
<feature type="transmembrane region" description="Helical" evidence="2">
    <location>
        <begin position="121"/>
        <end position="144"/>
    </location>
</feature>
<gene>
    <name evidence="3" type="ORF">C7Y72_04195</name>
</gene>
<dbReference type="SUPFAM" id="SSF103473">
    <property type="entry name" value="MFS general substrate transporter"/>
    <property type="match status" value="1"/>
</dbReference>
<accession>A0A2T4UN90</accession>
<dbReference type="SUPFAM" id="SSF53335">
    <property type="entry name" value="S-adenosyl-L-methionine-dependent methyltransferases"/>
    <property type="match status" value="1"/>
</dbReference>
<evidence type="ECO:0000256" key="1">
    <source>
        <dbReference type="ARBA" id="ARBA00023115"/>
    </source>
</evidence>
<dbReference type="CDD" id="cd02440">
    <property type="entry name" value="AdoMet_MTases"/>
    <property type="match status" value="1"/>
</dbReference>
<keyword evidence="2" id="KW-0812">Transmembrane</keyword>
<dbReference type="EMBL" id="PYYB01000001">
    <property type="protein sequence ID" value="PTL60705.1"/>
    <property type="molecule type" value="Genomic_DNA"/>
</dbReference>
<dbReference type="InterPro" id="IPR036259">
    <property type="entry name" value="MFS_trans_sf"/>
</dbReference>
<keyword evidence="1" id="KW-0620">Polyamine biosynthesis</keyword>
<dbReference type="Gene3D" id="3.40.50.150">
    <property type="entry name" value="Vaccinia Virus protein VP39"/>
    <property type="match status" value="1"/>
</dbReference>
<sequence>MTIVRRVTGDASPPPADRARPLPPALAAALVAGASGAVLVLEILGVRLLAPYVGLTLETTTSIIGVVLGGIAAGSAVGGRLADRTDPRGLVALLLTAGGVLALLTVPIVRGLGPSSSGGGGALALTTVALLPAATVLSAITPAVARLQLADLASTGTVYGRLSGWATAGALAGTFVTGFVVVPLVPVSTAVVLVGGALVACGLLAAVRACTSSRRAAAGPAAGATVLALLALASGSPCDVESTYHCARVEIDPQRASGRILLLDDLQHSYVDLDDPQRLAFAYTRWIGDALDAAAPAGRPLDAVFVGGGGFTLPRYLLATRPGSRARVLEVDGKVVELARERLGLRRSAALRVDVGDARVTLRGRPADSADVLVGDAFGQVAVPWHLTTREWHDDVRRVLRPGGIYALNVIDRGDLGLLRAVTATVLDRFADVRLVRAAPGTAGSANAVLLASDRPLPATARSSAQGARTLDRPAVVRFAAGADVLTDDDAPVDQLHDAR</sequence>
<keyword evidence="2" id="KW-1133">Transmembrane helix</keyword>
<feature type="transmembrane region" description="Helical" evidence="2">
    <location>
        <begin position="89"/>
        <end position="109"/>
    </location>
</feature>
<organism evidence="3 4">
    <name type="scientific">Paraconexibacter algicola</name>
    <dbReference type="NCBI Taxonomy" id="2133960"/>
    <lineage>
        <taxon>Bacteria</taxon>
        <taxon>Bacillati</taxon>
        <taxon>Actinomycetota</taxon>
        <taxon>Thermoleophilia</taxon>
        <taxon>Solirubrobacterales</taxon>
        <taxon>Paraconexibacteraceae</taxon>
        <taxon>Paraconexibacter</taxon>
    </lineage>
</organism>
<comment type="caution">
    <text evidence="3">The sequence shown here is derived from an EMBL/GenBank/DDBJ whole genome shotgun (WGS) entry which is preliminary data.</text>
</comment>